<comment type="caution">
    <text evidence="1">The sequence shown here is derived from an EMBL/GenBank/DDBJ whole genome shotgun (WGS) entry which is preliminary data.</text>
</comment>
<organism evidence="1">
    <name type="scientific">marine sediment metagenome</name>
    <dbReference type="NCBI Taxonomy" id="412755"/>
    <lineage>
        <taxon>unclassified sequences</taxon>
        <taxon>metagenomes</taxon>
        <taxon>ecological metagenomes</taxon>
    </lineage>
</organism>
<accession>A0A0F9QJC8</accession>
<dbReference type="AlphaFoldDB" id="A0A0F9QJC8"/>
<name>A0A0F9QJC8_9ZZZZ</name>
<proteinExistence type="predicted"/>
<protein>
    <submittedName>
        <fullName evidence="1">Uncharacterized protein</fullName>
    </submittedName>
</protein>
<evidence type="ECO:0000313" key="1">
    <source>
        <dbReference type="EMBL" id="KKN44215.1"/>
    </source>
</evidence>
<gene>
    <name evidence="1" type="ORF">LCGC14_0695260</name>
</gene>
<sequence>MRNLLSGIVIGVCAITIWAVLTKPKPRIWTRTRLRHNYARTLDPEPLYDDEYFEFAAQHNGNSDPAIWGERKVTKFTSWPSDG</sequence>
<reference evidence="1" key="1">
    <citation type="journal article" date="2015" name="Nature">
        <title>Complex archaea that bridge the gap between prokaryotes and eukaryotes.</title>
        <authorList>
            <person name="Spang A."/>
            <person name="Saw J.H."/>
            <person name="Jorgensen S.L."/>
            <person name="Zaremba-Niedzwiedzka K."/>
            <person name="Martijn J."/>
            <person name="Lind A.E."/>
            <person name="van Eijk R."/>
            <person name="Schleper C."/>
            <person name="Guy L."/>
            <person name="Ettema T.J."/>
        </authorList>
    </citation>
    <scope>NUCLEOTIDE SEQUENCE</scope>
</reference>
<dbReference type="EMBL" id="LAZR01001462">
    <property type="protein sequence ID" value="KKN44215.1"/>
    <property type="molecule type" value="Genomic_DNA"/>
</dbReference>